<dbReference type="PANTHER" id="PTHR24177:SF292">
    <property type="entry name" value="ANKYRIN REPEAT FAMILY PROTEIN-RELATED"/>
    <property type="match status" value="1"/>
</dbReference>
<keyword evidence="1" id="KW-0472">Membrane</keyword>
<gene>
    <name evidence="3" type="ORF">F511_37875</name>
</gene>
<dbReference type="InterPro" id="IPR036770">
    <property type="entry name" value="Ankyrin_rpt-contain_sf"/>
</dbReference>
<dbReference type="AlphaFoldDB" id="A0A2Z7CGZ1"/>
<keyword evidence="4" id="KW-1185">Reference proteome</keyword>
<dbReference type="SUPFAM" id="SSF48403">
    <property type="entry name" value="Ankyrin repeat"/>
    <property type="match status" value="1"/>
</dbReference>
<dbReference type="Gene3D" id="1.25.40.20">
    <property type="entry name" value="Ankyrin repeat-containing domain"/>
    <property type="match status" value="1"/>
</dbReference>
<dbReference type="EMBL" id="KQ997592">
    <property type="protein sequence ID" value="KZV43899.1"/>
    <property type="molecule type" value="Genomic_DNA"/>
</dbReference>
<dbReference type="GO" id="GO:0016020">
    <property type="term" value="C:membrane"/>
    <property type="evidence" value="ECO:0007669"/>
    <property type="project" value="TreeGrafter"/>
</dbReference>
<dbReference type="InterPro" id="IPR026961">
    <property type="entry name" value="PGG_dom"/>
</dbReference>
<keyword evidence="1" id="KW-0812">Transmembrane</keyword>
<protein>
    <recommendedName>
        <fullName evidence="2">PGG domain-containing protein</fullName>
    </recommendedName>
</protein>
<dbReference type="SMART" id="SM00248">
    <property type="entry name" value="ANK"/>
    <property type="match status" value="4"/>
</dbReference>
<dbReference type="InterPro" id="IPR002110">
    <property type="entry name" value="Ankyrin_rpt"/>
</dbReference>
<feature type="transmembrane region" description="Helical" evidence="1">
    <location>
        <begin position="506"/>
        <end position="530"/>
    </location>
</feature>
<dbReference type="Pfam" id="PF12796">
    <property type="entry name" value="Ank_2"/>
    <property type="match status" value="1"/>
</dbReference>
<dbReference type="Pfam" id="PF13962">
    <property type="entry name" value="PGG"/>
    <property type="match status" value="1"/>
</dbReference>
<evidence type="ECO:0000256" key="1">
    <source>
        <dbReference type="SAM" id="Phobius"/>
    </source>
</evidence>
<dbReference type="OrthoDB" id="1925304at2759"/>
<evidence type="ECO:0000313" key="3">
    <source>
        <dbReference type="EMBL" id="KZV43899.1"/>
    </source>
</evidence>
<accession>A0A2Z7CGZ1</accession>
<evidence type="ECO:0000313" key="4">
    <source>
        <dbReference type="Proteomes" id="UP000250235"/>
    </source>
</evidence>
<evidence type="ECO:0000259" key="2">
    <source>
        <dbReference type="Pfam" id="PF13962"/>
    </source>
</evidence>
<feature type="transmembrane region" description="Helical" evidence="1">
    <location>
        <begin position="551"/>
        <end position="573"/>
    </location>
</feature>
<proteinExistence type="predicted"/>
<sequence>MDLLRMASSSSQSVPGNRVEKDLNFHLPLYKAAIRDDWESARKIFDANPDAFKARISKISETVLHIAVGRSEAIRFVEKLVELMPTEALSLVSKFRETALHYTAKYGNVEAAKLLVGRDPELPHMRNDTNFLPLHLAALFGQKEMVVYLLTVTRENVEPNPFVGPPGSVLLSSIVHSGFYDVALDLVRRYPKLATTLTPGGNTALSILAGIPSAFPSGGSLNFWQKLIYSCIPVRLAKASHFRHARDVENLPNQPAKQMNLCWKSRVKKFRRDYFILVPPVKNIWDTKLMHRQTMELVKFLCMEILQVDNLKSSSIYKPAVILAATLGHYEVLDEVLNLFPGAIWCLDKDGHDLFQIAVMNRRETIFNILYDLDEHAHLVTQNTDIRNNNILHLAGKLAPPHRLNLVVGSALQMQRELQWYKEVESFVTPGYKKENSDGKMPSMVFTEEHKNLVVEGEQWLKDTAKSCTFTAALIATVVFAAAITVPGGSSTKTGLPIFEEKSPFVVFAISNAFSLCSAMVSVSMFLFILNSSYAEGDFLYSLPNKLIMGLLNLFLSLAFMMIAFSCAIYIVFGRGKVWILASITVLVCVPVSLFFSMQFPLLKDMIRSTYGPGIFGAKRENKFEKSGNRSVLYCTMQKVVLDETFLLREVESCSSC</sequence>
<feature type="domain" description="PGG" evidence="2">
    <location>
        <begin position="459"/>
        <end position="572"/>
    </location>
</feature>
<feature type="transmembrane region" description="Helical" evidence="1">
    <location>
        <begin position="579"/>
        <end position="598"/>
    </location>
</feature>
<keyword evidence="1" id="KW-1133">Transmembrane helix</keyword>
<name>A0A2Z7CGZ1_9LAMI</name>
<dbReference type="PANTHER" id="PTHR24177">
    <property type="entry name" value="CASKIN"/>
    <property type="match status" value="1"/>
</dbReference>
<feature type="transmembrane region" description="Helical" evidence="1">
    <location>
        <begin position="468"/>
        <end position="486"/>
    </location>
</feature>
<reference evidence="3 4" key="1">
    <citation type="journal article" date="2015" name="Proc. Natl. Acad. Sci. U.S.A.">
        <title>The resurrection genome of Boea hygrometrica: A blueprint for survival of dehydration.</title>
        <authorList>
            <person name="Xiao L."/>
            <person name="Yang G."/>
            <person name="Zhang L."/>
            <person name="Yang X."/>
            <person name="Zhao S."/>
            <person name="Ji Z."/>
            <person name="Zhou Q."/>
            <person name="Hu M."/>
            <person name="Wang Y."/>
            <person name="Chen M."/>
            <person name="Xu Y."/>
            <person name="Jin H."/>
            <person name="Xiao X."/>
            <person name="Hu G."/>
            <person name="Bao F."/>
            <person name="Hu Y."/>
            <person name="Wan P."/>
            <person name="Li L."/>
            <person name="Deng X."/>
            <person name="Kuang T."/>
            <person name="Xiang C."/>
            <person name="Zhu J.K."/>
            <person name="Oliver M.J."/>
            <person name="He Y."/>
        </authorList>
    </citation>
    <scope>NUCLEOTIDE SEQUENCE [LARGE SCALE GENOMIC DNA]</scope>
    <source>
        <strain evidence="4">cv. XS01</strain>
    </source>
</reference>
<dbReference type="Proteomes" id="UP000250235">
    <property type="component" value="Unassembled WGS sequence"/>
</dbReference>
<organism evidence="3 4">
    <name type="scientific">Dorcoceras hygrometricum</name>
    <dbReference type="NCBI Taxonomy" id="472368"/>
    <lineage>
        <taxon>Eukaryota</taxon>
        <taxon>Viridiplantae</taxon>
        <taxon>Streptophyta</taxon>
        <taxon>Embryophyta</taxon>
        <taxon>Tracheophyta</taxon>
        <taxon>Spermatophyta</taxon>
        <taxon>Magnoliopsida</taxon>
        <taxon>eudicotyledons</taxon>
        <taxon>Gunneridae</taxon>
        <taxon>Pentapetalae</taxon>
        <taxon>asterids</taxon>
        <taxon>lamiids</taxon>
        <taxon>Lamiales</taxon>
        <taxon>Gesneriaceae</taxon>
        <taxon>Didymocarpoideae</taxon>
        <taxon>Trichosporeae</taxon>
        <taxon>Loxocarpinae</taxon>
        <taxon>Dorcoceras</taxon>
    </lineage>
</organism>